<keyword evidence="2" id="KW-1185">Reference proteome</keyword>
<dbReference type="EMBL" id="CAJJDO010000127">
    <property type="protein sequence ID" value="CAD8201236.1"/>
    <property type="molecule type" value="Genomic_DNA"/>
</dbReference>
<evidence type="ECO:0000313" key="1">
    <source>
        <dbReference type="EMBL" id="CAD8201236.1"/>
    </source>
</evidence>
<gene>
    <name evidence="1" type="ORF">PPENT_87.1.T1270023</name>
</gene>
<dbReference type="AlphaFoldDB" id="A0A8S1XJ82"/>
<comment type="caution">
    <text evidence="1">The sequence shown here is derived from an EMBL/GenBank/DDBJ whole genome shotgun (WGS) entry which is preliminary data.</text>
</comment>
<dbReference type="Proteomes" id="UP000689195">
    <property type="component" value="Unassembled WGS sequence"/>
</dbReference>
<accession>A0A8S1XJ82</accession>
<proteinExistence type="predicted"/>
<sequence>MGSTCNSNQNDSLSEDISSIQINTKEKGIQNINQTIKGNFQQVKLMKEYLDEGIQISNIQTIIIHPRCESEGVKVMTELMKFGNQITLISKKIPDSPISSAKSISKKGILKNKQEINISKSVNGSLFFPSPQRINRTKNNKS</sequence>
<evidence type="ECO:0000313" key="2">
    <source>
        <dbReference type="Proteomes" id="UP000689195"/>
    </source>
</evidence>
<protein>
    <submittedName>
        <fullName evidence="1">Uncharacterized protein</fullName>
    </submittedName>
</protein>
<reference evidence="1" key="1">
    <citation type="submission" date="2021-01" db="EMBL/GenBank/DDBJ databases">
        <authorList>
            <consortium name="Genoscope - CEA"/>
            <person name="William W."/>
        </authorList>
    </citation>
    <scope>NUCLEOTIDE SEQUENCE</scope>
</reference>
<organism evidence="1 2">
    <name type="scientific">Paramecium pentaurelia</name>
    <dbReference type="NCBI Taxonomy" id="43138"/>
    <lineage>
        <taxon>Eukaryota</taxon>
        <taxon>Sar</taxon>
        <taxon>Alveolata</taxon>
        <taxon>Ciliophora</taxon>
        <taxon>Intramacronucleata</taxon>
        <taxon>Oligohymenophorea</taxon>
        <taxon>Peniculida</taxon>
        <taxon>Parameciidae</taxon>
        <taxon>Paramecium</taxon>
    </lineage>
</organism>
<name>A0A8S1XJ82_9CILI</name>